<dbReference type="InterPro" id="IPR011042">
    <property type="entry name" value="6-blade_b-propeller_TolB-like"/>
</dbReference>
<dbReference type="OrthoDB" id="9977941at2759"/>
<dbReference type="PANTHER" id="PTHR42060:SF1">
    <property type="entry name" value="NHL REPEAT-CONTAINING PROTEIN"/>
    <property type="match status" value="1"/>
</dbReference>
<dbReference type="Gene3D" id="2.120.10.30">
    <property type="entry name" value="TolB, C-terminal domain"/>
    <property type="match status" value="1"/>
</dbReference>
<evidence type="ECO:0000313" key="2">
    <source>
        <dbReference type="Proteomes" id="UP000241818"/>
    </source>
</evidence>
<keyword evidence="2" id="KW-1185">Reference proteome</keyword>
<accession>A0A2T3B1M2</accession>
<name>A0A2T3B1M2_AMORE</name>
<dbReference type="GeneID" id="36577310"/>
<dbReference type="SUPFAM" id="SSF63829">
    <property type="entry name" value="Calcium-dependent phosphotriesterase"/>
    <property type="match status" value="1"/>
</dbReference>
<dbReference type="InterPro" id="IPR052998">
    <property type="entry name" value="Hetero-Diels-Alderase-like"/>
</dbReference>
<gene>
    <name evidence="1" type="ORF">M430DRAFT_66479</name>
</gene>
<proteinExistence type="predicted"/>
<dbReference type="PANTHER" id="PTHR42060">
    <property type="entry name" value="NHL REPEAT-CONTAINING PROTEIN-RELATED"/>
    <property type="match status" value="1"/>
</dbReference>
<dbReference type="EMBL" id="KZ679011">
    <property type="protein sequence ID" value="PSS18448.1"/>
    <property type="molecule type" value="Genomic_DNA"/>
</dbReference>
<organism evidence="1 2">
    <name type="scientific">Amorphotheca resinae ATCC 22711</name>
    <dbReference type="NCBI Taxonomy" id="857342"/>
    <lineage>
        <taxon>Eukaryota</taxon>
        <taxon>Fungi</taxon>
        <taxon>Dikarya</taxon>
        <taxon>Ascomycota</taxon>
        <taxon>Pezizomycotina</taxon>
        <taxon>Leotiomycetes</taxon>
        <taxon>Helotiales</taxon>
        <taxon>Amorphothecaceae</taxon>
        <taxon>Amorphotheca</taxon>
    </lineage>
</organism>
<dbReference type="RefSeq" id="XP_024720800.1">
    <property type="nucleotide sequence ID" value="XM_024869229.1"/>
</dbReference>
<dbReference type="Proteomes" id="UP000241818">
    <property type="component" value="Unassembled WGS sequence"/>
</dbReference>
<reference evidence="1 2" key="1">
    <citation type="journal article" date="2018" name="New Phytol.">
        <title>Comparative genomics and transcriptomics depict ericoid mycorrhizal fungi as versatile saprotrophs and plant mutualists.</title>
        <authorList>
            <person name="Martino E."/>
            <person name="Morin E."/>
            <person name="Grelet G.A."/>
            <person name="Kuo A."/>
            <person name="Kohler A."/>
            <person name="Daghino S."/>
            <person name="Barry K.W."/>
            <person name="Cichocki N."/>
            <person name="Clum A."/>
            <person name="Dockter R.B."/>
            <person name="Hainaut M."/>
            <person name="Kuo R.C."/>
            <person name="LaButti K."/>
            <person name="Lindahl B.D."/>
            <person name="Lindquist E.A."/>
            <person name="Lipzen A."/>
            <person name="Khouja H.R."/>
            <person name="Magnuson J."/>
            <person name="Murat C."/>
            <person name="Ohm R.A."/>
            <person name="Singer S.W."/>
            <person name="Spatafora J.W."/>
            <person name="Wang M."/>
            <person name="Veneault-Fourrey C."/>
            <person name="Henrissat B."/>
            <person name="Grigoriev I.V."/>
            <person name="Martin F.M."/>
            <person name="Perotto S."/>
        </authorList>
    </citation>
    <scope>NUCLEOTIDE SEQUENCE [LARGE SCALE GENOMIC DNA]</scope>
    <source>
        <strain evidence="1 2">ATCC 22711</strain>
    </source>
</reference>
<evidence type="ECO:0000313" key="1">
    <source>
        <dbReference type="EMBL" id="PSS18448.1"/>
    </source>
</evidence>
<sequence length="343" mass="36265">MTPGPEHPMGTDHTRRINADLASLHTQHSYIVHQFPQPTWIENIAVRDNGQLLVTLLLTADLYLIDPVLSAISPSSNATAKRIHNFAPNKSILGITEVEQDHFYIIASNITVSPFVVNPGAAVYSVDLTQYNSLTNEGAVVNKTTDLPTAGLLNGMATLDASKGLVIMTDSFQGAIYVLNVHTGEYSILLQEPEMAPPPSAGGLGVNGVKVLASNGTDVYIYFDNTGQSLFCRIPFSLSSLQKTGPVEILESGYSADDFALDPAGGFAYMADGNTNSINRIPLAGGPVTTVLGGANETIVEGPTSVAMGRGTNEFVKYITTDGGLIAPINGTFKEGGRVVALI</sequence>
<protein>
    <recommendedName>
        <fullName evidence="3">SMP-30/Gluconolactonase/LRE-like region domain-containing protein</fullName>
    </recommendedName>
</protein>
<dbReference type="AlphaFoldDB" id="A0A2T3B1M2"/>
<dbReference type="InParanoid" id="A0A2T3B1M2"/>
<evidence type="ECO:0008006" key="3">
    <source>
        <dbReference type="Google" id="ProtNLM"/>
    </source>
</evidence>